<keyword evidence="2" id="KW-0813">Transport</keyword>
<name>A0ABQ2J8G0_9DEIO</name>
<evidence type="ECO:0000256" key="1">
    <source>
        <dbReference type="ARBA" id="ARBA00005417"/>
    </source>
</evidence>
<evidence type="ECO:0000256" key="2">
    <source>
        <dbReference type="ARBA" id="ARBA00022448"/>
    </source>
</evidence>
<protein>
    <recommendedName>
        <fullName evidence="4">ABC transporter domain-containing protein</fullName>
    </recommendedName>
</protein>
<dbReference type="InterPro" id="IPR027417">
    <property type="entry name" value="P-loop_NTPase"/>
</dbReference>
<gene>
    <name evidence="5" type="ORF">GCM10010842_28200</name>
</gene>
<evidence type="ECO:0000313" key="5">
    <source>
        <dbReference type="EMBL" id="GGN42016.1"/>
    </source>
</evidence>
<dbReference type="EMBL" id="BMOR01000014">
    <property type="protein sequence ID" value="GGN42016.1"/>
    <property type="molecule type" value="Genomic_DNA"/>
</dbReference>
<dbReference type="Pfam" id="PF00005">
    <property type="entry name" value="ABC_tran"/>
    <property type="match status" value="1"/>
</dbReference>
<dbReference type="InterPro" id="IPR052156">
    <property type="entry name" value="BCAA_Transport_ATP-bd_LivF"/>
</dbReference>
<keyword evidence="6" id="KW-1185">Reference proteome</keyword>
<sequence length="59" mass="6248">MTPLLSVQDLNAFYGQSHVLRGVNLHVNPGEVVSLIGRNGAGKTTTLKSVMGVLRSRTG</sequence>
<comment type="caution">
    <text evidence="5">The sequence shown here is derived from an EMBL/GenBank/DDBJ whole genome shotgun (WGS) entry which is preliminary data.</text>
</comment>
<dbReference type="Proteomes" id="UP000645517">
    <property type="component" value="Unassembled WGS sequence"/>
</dbReference>
<dbReference type="SUPFAM" id="SSF52540">
    <property type="entry name" value="P-loop containing nucleoside triphosphate hydrolases"/>
    <property type="match status" value="1"/>
</dbReference>
<accession>A0ABQ2J8G0</accession>
<dbReference type="InterPro" id="IPR003439">
    <property type="entry name" value="ABC_transporter-like_ATP-bd"/>
</dbReference>
<dbReference type="PANTHER" id="PTHR43820">
    <property type="entry name" value="HIGH-AFFINITY BRANCHED-CHAIN AMINO ACID TRANSPORT ATP-BINDING PROTEIN LIVF"/>
    <property type="match status" value="1"/>
</dbReference>
<organism evidence="5 6">
    <name type="scientific">Deinococcus daejeonensis</name>
    <dbReference type="NCBI Taxonomy" id="1007098"/>
    <lineage>
        <taxon>Bacteria</taxon>
        <taxon>Thermotogati</taxon>
        <taxon>Deinococcota</taxon>
        <taxon>Deinococci</taxon>
        <taxon>Deinococcales</taxon>
        <taxon>Deinococcaceae</taxon>
        <taxon>Deinococcus</taxon>
    </lineage>
</organism>
<evidence type="ECO:0000256" key="3">
    <source>
        <dbReference type="ARBA" id="ARBA00022970"/>
    </source>
</evidence>
<dbReference type="PANTHER" id="PTHR43820:SF4">
    <property type="entry name" value="HIGH-AFFINITY BRANCHED-CHAIN AMINO ACID TRANSPORT ATP-BINDING PROTEIN LIVF"/>
    <property type="match status" value="1"/>
</dbReference>
<proteinExistence type="inferred from homology"/>
<reference evidence="6" key="1">
    <citation type="journal article" date="2019" name="Int. J. Syst. Evol. Microbiol.">
        <title>The Global Catalogue of Microorganisms (GCM) 10K type strain sequencing project: providing services to taxonomists for standard genome sequencing and annotation.</title>
        <authorList>
            <consortium name="The Broad Institute Genomics Platform"/>
            <consortium name="The Broad Institute Genome Sequencing Center for Infectious Disease"/>
            <person name="Wu L."/>
            <person name="Ma J."/>
        </authorList>
    </citation>
    <scope>NUCLEOTIDE SEQUENCE [LARGE SCALE GENOMIC DNA]</scope>
    <source>
        <strain evidence="6">JCM 16918</strain>
    </source>
</reference>
<evidence type="ECO:0000259" key="4">
    <source>
        <dbReference type="Pfam" id="PF00005"/>
    </source>
</evidence>
<keyword evidence="3" id="KW-0029">Amino-acid transport</keyword>
<evidence type="ECO:0000313" key="6">
    <source>
        <dbReference type="Proteomes" id="UP000645517"/>
    </source>
</evidence>
<comment type="similarity">
    <text evidence="1">Belongs to the ABC transporter superfamily.</text>
</comment>
<dbReference type="Gene3D" id="3.40.50.300">
    <property type="entry name" value="P-loop containing nucleotide triphosphate hydrolases"/>
    <property type="match status" value="1"/>
</dbReference>
<feature type="domain" description="ABC transporter" evidence="4">
    <location>
        <begin position="20"/>
        <end position="58"/>
    </location>
</feature>